<reference evidence="1" key="1">
    <citation type="submission" date="2021-06" db="EMBL/GenBank/DDBJ databases">
        <authorList>
            <person name="Kallberg Y."/>
            <person name="Tangrot J."/>
            <person name="Rosling A."/>
        </authorList>
    </citation>
    <scope>NUCLEOTIDE SEQUENCE</scope>
    <source>
        <strain evidence="1">MA461A</strain>
    </source>
</reference>
<organism evidence="1 2">
    <name type="scientific">Racocetra persica</name>
    <dbReference type="NCBI Taxonomy" id="160502"/>
    <lineage>
        <taxon>Eukaryota</taxon>
        <taxon>Fungi</taxon>
        <taxon>Fungi incertae sedis</taxon>
        <taxon>Mucoromycota</taxon>
        <taxon>Glomeromycotina</taxon>
        <taxon>Glomeromycetes</taxon>
        <taxon>Diversisporales</taxon>
        <taxon>Gigasporaceae</taxon>
        <taxon>Racocetra</taxon>
    </lineage>
</organism>
<dbReference type="Proteomes" id="UP000789920">
    <property type="component" value="Unassembled WGS sequence"/>
</dbReference>
<evidence type="ECO:0000313" key="1">
    <source>
        <dbReference type="EMBL" id="CAG8799714.1"/>
    </source>
</evidence>
<name>A0ACA9RNJ5_9GLOM</name>
<protein>
    <submittedName>
        <fullName evidence="1">22962_t:CDS:1</fullName>
    </submittedName>
</protein>
<sequence length="111" mass="12547">VALAIHPPLMEDDENRPPLVFIFTQEQEVIYQPLKLLSKEKDYRLSARARGGGFSSQVKAIRLATARALLEVSPEYKTILRNHNDANVSLIVVLLVAQNFEHRLLEIDGLN</sequence>
<proteinExistence type="predicted"/>
<dbReference type="EMBL" id="CAJVQC010059354">
    <property type="protein sequence ID" value="CAG8799714.1"/>
    <property type="molecule type" value="Genomic_DNA"/>
</dbReference>
<feature type="non-terminal residue" evidence="1">
    <location>
        <position position="1"/>
    </location>
</feature>
<accession>A0ACA9RNJ5</accession>
<gene>
    <name evidence="1" type="ORF">RPERSI_LOCUS20779</name>
</gene>
<evidence type="ECO:0000313" key="2">
    <source>
        <dbReference type="Proteomes" id="UP000789920"/>
    </source>
</evidence>
<keyword evidence="2" id="KW-1185">Reference proteome</keyword>
<comment type="caution">
    <text evidence="1">The sequence shown here is derived from an EMBL/GenBank/DDBJ whole genome shotgun (WGS) entry which is preliminary data.</text>
</comment>